<reference evidence="1 2" key="1">
    <citation type="submission" date="2020-03" db="EMBL/GenBank/DDBJ databases">
        <title>Spirochaetal bacteria isolated from arthropods constitute a novel genus Entomospira genus novum within the order Spirochaetales.</title>
        <authorList>
            <person name="Grana-Miraglia L."/>
            <person name="Sikutova S."/>
            <person name="Fingerle V."/>
            <person name="Sing A."/>
            <person name="Castillo-Ramirez S."/>
            <person name="Margos G."/>
            <person name="Rudolf I."/>
        </authorList>
    </citation>
    <scope>NUCLEOTIDE SEQUENCE [LARGE SCALE GENOMIC DNA]</scope>
    <source>
        <strain evidence="1 2">BR193</strain>
    </source>
</reference>
<dbReference type="RefSeq" id="WP_167701032.1">
    <property type="nucleotide sequence ID" value="NZ_CP118176.1"/>
</dbReference>
<dbReference type="EMBL" id="JAATLJ010000003">
    <property type="protein sequence ID" value="NIZ41410.1"/>
    <property type="molecule type" value="Genomic_DNA"/>
</dbReference>
<evidence type="ECO:0000313" key="1">
    <source>
        <dbReference type="EMBL" id="NIZ41410.1"/>
    </source>
</evidence>
<name>A0A968GBN3_9SPIO</name>
<protein>
    <submittedName>
        <fullName evidence="1">Uncharacterized protein</fullName>
    </submittedName>
</protein>
<evidence type="ECO:0000313" key="2">
    <source>
        <dbReference type="Proteomes" id="UP000711995"/>
    </source>
</evidence>
<comment type="caution">
    <text evidence="1">The sequence shown here is derived from an EMBL/GenBank/DDBJ whole genome shotgun (WGS) entry which is preliminary data.</text>
</comment>
<gene>
    <name evidence="1" type="ORF">HCT14_07810</name>
</gene>
<dbReference type="Proteomes" id="UP000711995">
    <property type="component" value="Unassembled WGS sequence"/>
</dbReference>
<dbReference type="AlphaFoldDB" id="A0A968GBN3"/>
<sequence length="108" mass="12438">MIPAPLSLANYLVAVWSHVDQILLLLEESALLESEMEFLLACDDIDLERSHQEQTSANNDPRTLAKSLVERIISYRLATIPYYQPPRLFQEALQESRPIQPFWLGWGI</sequence>
<keyword evidence="2" id="KW-1185">Reference proteome</keyword>
<proteinExistence type="predicted"/>
<organism evidence="1 2">
    <name type="scientific">Entomospira entomophila</name>
    <dbReference type="NCBI Taxonomy" id="2719988"/>
    <lineage>
        <taxon>Bacteria</taxon>
        <taxon>Pseudomonadati</taxon>
        <taxon>Spirochaetota</taxon>
        <taxon>Spirochaetia</taxon>
        <taxon>Spirochaetales</taxon>
        <taxon>Spirochaetaceae</taxon>
        <taxon>Entomospira</taxon>
    </lineage>
</organism>
<accession>A0A968GBN3</accession>